<evidence type="ECO:0000259" key="2">
    <source>
        <dbReference type="PROSITE" id="PS50883"/>
    </source>
</evidence>
<evidence type="ECO:0000313" key="5">
    <source>
        <dbReference type="Proteomes" id="UP001595279"/>
    </source>
</evidence>
<proteinExistence type="predicted"/>
<reference evidence="5" key="1">
    <citation type="journal article" date="2019" name="Int. J. Syst. Evol. Microbiol.">
        <title>The Global Catalogue of Microorganisms (GCM) 10K type strain sequencing project: providing services to taxonomists for standard genome sequencing and annotation.</title>
        <authorList>
            <consortium name="The Broad Institute Genomics Platform"/>
            <consortium name="The Broad Institute Genome Sequencing Center for Infectious Disease"/>
            <person name="Wu L."/>
            <person name="Ma J."/>
        </authorList>
    </citation>
    <scope>NUCLEOTIDE SEQUENCE [LARGE SCALE GENOMIC DNA]</scope>
    <source>
        <strain evidence="5">KCTC 13128</strain>
    </source>
</reference>
<dbReference type="InterPro" id="IPR000014">
    <property type="entry name" value="PAS"/>
</dbReference>
<dbReference type="InterPro" id="IPR035919">
    <property type="entry name" value="EAL_sf"/>
</dbReference>
<dbReference type="SMART" id="SM00267">
    <property type="entry name" value="GGDEF"/>
    <property type="match status" value="1"/>
</dbReference>
<organism evidence="4 5">
    <name type="scientific">Virgibacillus xinjiangensis</name>
    <dbReference type="NCBI Taxonomy" id="393090"/>
    <lineage>
        <taxon>Bacteria</taxon>
        <taxon>Bacillati</taxon>
        <taxon>Bacillota</taxon>
        <taxon>Bacilli</taxon>
        <taxon>Bacillales</taxon>
        <taxon>Bacillaceae</taxon>
        <taxon>Virgibacillus</taxon>
    </lineage>
</organism>
<dbReference type="InterPro" id="IPR035965">
    <property type="entry name" value="PAS-like_dom_sf"/>
</dbReference>
<dbReference type="SMART" id="SM00052">
    <property type="entry name" value="EAL"/>
    <property type="match status" value="1"/>
</dbReference>
<dbReference type="CDD" id="cd01949">
    <property type="entry name" value="GGDEF"/>
    <property type="match status" value="1"/>
</dbReference>
<dbReference type="SUPFAM" id="SSF55073">
    <property type="entry name" value="Nucleotide cyclase"/>
    <property type="match status" value="1"/>
</dbReference>
<dbReference type="InterPro" id="IPR043128">
    <property type="entry name" value="Rev_trsase/Diguanyl_cyclase"/>
</dbReference>
<dbReference type="EMBL" id="JBHRSA010000028">
    <property type="protein sequence ID" value="MFC3039963.1"/>
    <property type="molecule type" value="Genomic_DNA"/>
</dbReference>
<dbReference type="InterPro" id="IPR000700">
    <property type="entry name" value="PAS-assoc_C"/>
</dbReference>
<dbReference type="Pfam" id="PF13426">
    <property type="entry name" value="PAS_9"/>
    <property type="match status" value="1"/>
</dbReference>
<dbReference type="Pfam" id="PF00990">
    <property type="entry name" value="GGDEF"/>
    <property type="match status" value="1"/>
</dbReference>
<dbReference type="PROSITE" id="PS50883">
    <property type="entry name" value="EAL"/>
    <property type="match status" value="1"/>
</dbReference>
<dbReference type="NCBIfam" id="TIGR00254">
    <property type="entry name" value="GGDEF"/>
    <property type="match status" value="1"/>
</dbReference>
<dbReference type="Gene3D" id="3.30.70.270">
    <property type="match status" value="1"/>
</dbReference>
<evidence type="ECO:0000313" key="4">
    <source>
        <dbReference type="EMBL" id="MFC3039963.1"/>
    </source>
</evidence>
<dbReference type="CDD" id="cd01948">
    <property type="entry name" value="EAL"/>
    <property type="match status" value="1"/>
</dbReference>
<dbReference type="PANTHER" id="PTHR44757:SF2">
    <property type="entry name" value="BIOFILM ARCHITECTURE MAINTENANCE PROTEIN MBAA"/>
    <property type="match status" value="1"/>
</dbReference>
<feature type="domain" description="EAL" evidence="2">
    <location>
        <begin position="314"/>
        <end position="565"/>
    </location>
</feature>
<keyword evidence="5" id="KW-1185">Reference proteome</keyword>
<protein>
    <submittedName>
        <fullName evidence="4">Bifunctional diguanylate cyclase/phosphodiesterase</fullName>
    </submittedName>
</protein>
<sequence length="573" mass="65225">MNKDTKQLMETQRKLRDIELALNESSIVAITDHRGVIQFANDKFCEISKYSRKEIVGSKQNIVNSGHHPQSFFKELWKTIGSGKVWRGEIKNKAKDGSHYWVDTTIVPFLNEHGKPYQYIAIRHDITKRKEYEAYVEGMAYTDPLTGLPNRHQLSRWIAGHPADREHPFTVLFVDLDRFKSINDNFGHSFGDLVLQEVANRLKNCLGKEDFLTRQGGDEFIVILNQVECQNVMPVVERILAKIAEPFWVNDHQILLSASIGISRDVLGANEAVFEGFIEAMISKADTAMYHAKSQGGNQYCFNTPDQNMEMQRNYQLEMKLRKALENEEFTVVYQPLVNLNNGQMAGIEALLRWHNPELGSVPPSEFIPILETFGLIIPVGRWVLYEVCRQMKAWQQQGIMMERASVNVSPLQLKGGNFACELKEILTETQLDPSYLELEITEGTILQIKDSSDTLDSLQEIGVKVSIDDFGTGYSSLSYLKQLPIDTLKIDKSFIDDLDADGEFLVNTIIHMGKNLKFKVLAEGIENENQLSYLKQQKCNEGQGYLFSKPVQKEEIPNLYHQTNRPGLPAGK</sequence>
<dbReference type="InterPro" id="IPR000160">
    <property type="entry name" value="GGDEF_dom"/>
</dbReference>
<dbReference type="InterPro" id="IPR001610">
    <property type="entry name" value="PAC"/>
</dbReference>
<dbReference type="Gene3D" id="3.30.450.20">
    <property type="entry name" value="PAS domain"/>
    <property type="match status" value="1"/>
</dbReference>
<dbReference type="RefSeq" id="WP_390270436.1">
    <property type="nucleotide sequence ID" value="NZ_JBHRSA010000028.1"/>
</dbReference>
<dbReference type="Pfam" id="PF00563">
    <property type="entry name" value="EAL"/>
    <property type="match status" value="1"/>
</dbReference>
<dbReference type="InterPro" id="IPR001633">
    <property type="entry name" value="EAL_dom"/>
</dbReference>
<feature type="domain" description="PAC" evidence="1">
    <location>
        <begin position="86"/>
        <end position="138"/>
    </location>
</feature>
<dbReference type="PROSITE" id="PS50113">
    <property type="entry name" value="PAC"/>
    <property type="match status" value="1"/>
</dbReference>
<dbReference type="Gene3D" id="3.20.20.450">
    <property type="entry name" value="EAL domain"/>
    <property type="match status" value="1"/>
</dbReference>
<dbReference type="Proteomes" id="UP001595279">
    <property type="component" value="Unassembled WGS sequence"/>
</dbReference>
<dbReference type="NCBIfam" id="TIGR00229">
    <property type="entry name" value="sensory_box"/>
    <property type="match status" value="1"/>
</dbReference>
<gene>
    <name evidence="4" type="ORF">ACFOGI_06830</name>
</gene>
<dbReference type="InterPro" id="IPR029787">
    <property type="entry name" value="Nucleotide_cyclase"/>
</dbReference>
<accession>A0ABV7CV45</accession>
<dbReference type="SUPFAM" id="SSF141868">
    <property type="entry name" value="EAL domain-like"/>
    <property type="match status" value="1"/>
</dbReference>
<feature type="domain" description="GGDEF" evidence="3">
    <location>
        <begin position="167"/>
        <end position="305"/>
    </location>
</feature>
<dbReference type="InterPro" id="IPR052155">
    <property type="entry name" value="Biofilm_reg_signaling"/>
</dbReference>
<dbReference type="CDD" id="cd00130">
    <property type="entry name" value="PAS"/>
    <property type="match status" value="1"/>
</dbReference>
<name>A0ABV7CV45_9BACI</name>
<dbReference type="SUPFAM" id="SSF55785">
    <property type="entry name" value="PYP-like sensor domain (PAS domain)"/>
    <property type="match status" value="1"/>
</dbReference>
<evidence type="ECO:0000259" key="3">
    <source>
        <dbReference type="PROSITE" id="PS50887"/>
    </source>
</evidence>
<dbReference type="SMART" id="SM00086">
    <property type="entry name" value="PAC"/>
    <property type="match status" value="1"/>
</dbReference>
<evidence type="ECO:0000259" key="1">
    <source>
        <dbReference type="PROSITE" id="PS50113"/>
    </source>
</evidence>
<dbReference type="PANTHER" id="PTHR44757">
    <property type="entry name" value="DIGUANYLATE CYCLASE DGCP"/>
    <property type="match status" value="1"/>
</dbReference>
<comment type="caution">
    <text evidence="4">The sequence shown here is derived from an EMBL/GenBank/DDBJ whole genome shotgun (WGS) entry which is preliminary data.</text>
</comment>
<dbReference type="PROSITE" id="PS50887">
    <property type="entry name" value="GGDEF"/>
    <property type="match status" value="1"/>
</dbReference>